<evidence type="ECO:0000256" key="1">
    <source>
        <dbReference type="SAM" id="MobiDB-lite"/>
    </source>
</evidence>
<dbReference type="eggNOG" id="COG3064">
    <property type="taxonomic scope" value="Bacteria"/>
</dbReference>
<feature type="region of interest" description="Disordered" evidence="1">
    <location>
        <begin position="382"/>
        <end position="416"/>
    </location>
</feature>
<feature type="transmembrane region" description="Helical" evidence="2">
    <location>
        <begin position="535"/>
        <end position="556"/>
    </location>
</feature>
<dbReference type="OrthoDB" id="4386556at2"/>
<feature type="domain" description="Long Rib" evidence="4">
    <location>
        <begin position="392"/>
        <end position="451"/>
    </location>
</feature>
<dbReference type="AlphaFoldDB" id="K0YGW0"/>
<dbReference type="Pfam" id="PF18957">
    <property type="entry name" value="RibLong"/>
    <property type="match status" value="3"/>
</dbReference>
<dbReference type="EMBL" id="AHAE01000024">
    <property type="protein sequence ID" value="EJZ82626.1"/>
    <property type="molecule type" value="Genomic_DNA"/>
</dbReference>
<sequence>MKHSPSTRARLGGAGRAVVVAGSAAALAVAGVAVATADDVDDHIIVYEPTRQDADPDASGVQSKAPAIYNNDAEQVDDVETTYALGEDAPKGAEIDEETGVVTLPELPEEGATTVPVSISFGDGSTAGTEAVFAAEDYIGENEVSLADAASRVIDALGGEKAIGFGIEHLNEALTEAGIEEPTFRDVLNALAEAVDNEEAAAALKDLAGAESDPTLSEVLAALEGIDIEPVADDDKDKNEDKDAVDSFGSPVYETVMHDQDKDAEGIQSGKPVFVDEEGEEAKTPGDVKFALGDDAPEGATIDEETGVVTVPEDALEGVTLNVPVVVTSGEDEGYEAKASVRFSASLTGEAADGFAVRYPIVDVDNDDEAEGIQSATPVFLEGEDEQPVAPSDEPEATYALGEDAPEGSSVDEETGVVTLPEEALEAGEDVEVPVVVTFADGSQLTTKVTFSANQGEKTEDEEESEKGEESGKDVKPEKGEGSEEGAAGGATNGGGKSGSAAGGPIADAQAPVQATQGARGQQPAGLANTGVNSALSALGLGVAAALVGLGAVAAARLRW</sequence>
<dbReference type="STRING" id="29321.AAV33_05010"/>
<keyword evidence="6" id="KW-1185">Reference proteome</keyword>
<evidence type="ECO:0000259" key="4">
    <source>
        <dbReference type="Pfam" id="PF18957"/>
    </source>
</evidence>
<evidence type="ECO:0000313" key="6">
    <source>
        <dbReference type="Proteomes" id="UP000006078"/>
    </source>
</evidence>
<feature type="domain" description="Long Rib" evidence="4">
    <location>
        <begin position="79"/>
        <end position="132"/>
    </location>
</feature>
<feature type="domain" description="Long Rib" evidence="4">
    <location>
        <begin position="267"/>
        <end position="328"/>
    </location>
</feature>
<feature type="compositionally biased region" description="Acidic residues" evidence="1">
    <location>
        <begin position="404"/>
        <end position="415"/>
    </location>
</feature>
<accession>K0YGW0</accession>
<dbReference type="HOGENOM" id="CLU_486542_0_0_11"/>
<dbReference type="Proteomes" id="UP000006078">
    <property type="component" value="Unassembled WGS sequence"/>
</dbReference>
<keyword evidence="3" id="KW-0732">Signal</keyword>
<dbReference type="InterPro" id="IPR044055">
    <property type="entry name" value="RibLong"/>
</dbReference>
<protein>
    <recommendedName>
        <fullName evidence="4">Long Rib domain-containing protein</fullName>
    </recommendedName>
</protein>
<dbReference type="RefSeq" id="WP_004600334.1">
    <property type="nucleotide sequence ID" value="NZ_JH815192.1"/>
</dbReference>
<proteinExistence type="predicted"/>
<keyword evidence="2" id="KW-1133">Transmembrane helix</keyword>
<keyword evidence="2" id="KW-0472">Membrane</keyword>
<keyword evidence="2" id="KW-0812">Transmembrane</keyword>
<feature type="compositionally biased region" description="Basic and acidic residues" evidence="1">
    <location>
        <begin position="468"/>
        <end position="482"/>
    </location>
</feature>
<evidence type="ECO:0000256" key="2">
    <source>
        <dbReference type="SAM" id="Phobius"/>
    </source>
</evidence>
<dbReference type="PATRIC" id="fig|883169.3.peg.418"/>
<feature type="signal peptide" evidence="3">
    <location>
        <begin position="1"/>
        <end position="37"/>
    </location>
</feature>
<name>K0YGW0_9CORY</name>
<evidence type="ECO:0000256" key="3">
    <source>
        <dbReference type="SAM" id="SignalP"/>
    </source>
</evidence>
<organism evidence="5 6">
    <name type="scientific">Corynebacterium otitidis ATCC 51513</name>
    <dbReference type="NCBI Taxonomy" id="883169"/>
    <lineage>
        <taxon>Bacteria</taxon>
        <taxon>Bacillati</taxon>
        <taxon>Actinomycetota</taxon>
        <taxon>Actinomycetes</taxon>
        <taxon>Mycobacteriales</taxon>
        <taxon>Corynebacteriaceae</taxon>
        <taxon>Corynebacterium</taxon>
    </lineage>
</organism>
<feature type="chain" id="PRO_5003845187" description="Long Rib domain-containing protein" evidence="3">
    <location>
        <begin position="38"/>
        <end position="560"/>
    </location>
</feature>
<gene>
    <name evidence="5" type="ORF">HMPREF9719_00444</name>
</gene>
<feature type="compositionally biased region" description="Gly residues" evidence="1">
    <location>
        <begin position="487"/>
        <end position="502"/>
    </location>
</feature>
<evidence type="ECO:0000313" key="5">
    <source>
        <dbReference type="EMBL" id="EJZ82626.1"/>
    </source>
</evidence>
<comment type="caution">
    <text evidence="5">The sequence shown here is derived from an EMBL/GenBank/DDBJ whole genome shotgun (WGS) entry which is preliminary data.</text>
</comment>
<reference evidence="5 6" key="1">
    <citation type="submission" date="2012-08" db="EMBL/GenBank/DDBJ databases">
        <title>The Genome Sequence of Turicella otitidis ATCC 51513.</title>
        <authorList>
            <consortium name="The Broad Institute Genome Sequencing Platform"/>
            <person name="Earl A."/>
            <person name="Ward D."/>
            <person name="Feldgarden M."/>
            <person name="Gevers D."/>
            <person name="Huys G."/>
            <person name="Walker B."/>
            <person name="Young S.K."/>
            <person name="Zeng Q."/>
            <person name="Gargeya S."/>
            <person name="Fitzgerald M."/>
            <person name="Haas B."/>
            <person name="Abouelleil A."/>
            <person name="Alvarado L."/>
            <person name="Arachchi H.M."/>
            <person name="Berlin A.M."/>
            <person name="Chapman S.B."/>
            <person name="Goldberg J."/>
            <person name="Griggs A."/>
            <person name="Gujja S."/>
            <person name="Hansen M."/>
            <person name="Howarth C."/>
            <person name="Imamovic A."/>
            <person name="Larimer J."/>
            <person name="McCowen C."/>
            <person name="Montmayeur A."/>
            <person name="Murphy C."/>
            <person name="Neiman D."/>
            <person name="Pearson M."/>
            <person name="Priest M."/>
            <person name="Roberts A."/>
            <person name="Saif S."/>
            <person name="Shea T."/>
            <person name="Sisk P."/>
            <person name="Sykes S."/>
            <person name="Wortman J."/>
            <person name="Nusbaum C."/>
            <person name="Birren B."/>
        </authorList>
    </citation>
    <scope>NUCLEOTIDE SEQUENCE [LARGE SCALE GENOMIC DNA]</scope>
    <source>
        <strain evidence="5 6">ATCC 51513</strain>
    </source>
</reference>
<feature type="region of interest" description="Disordered" evidence="1">
    <location>
        <begin position="448"/>
        <end position="525"/>
    </location>
</feature>